<evidence type="ECO:0000313" key="2">
    <source>
        <dbReference type="Proteomes" id="UP000000724"/>
    </source>
</evidence>
<proteinExistence type="predicted"/>
<dbReference type="AlphaFoldDB" id="B6HX02"/>
<reference evidence="1 2" key="1">
    <citation type="journal article" date="2008" name="Nat. Biotechnol.">
        <title>Genome sequencing and analysis of the filamentous fungus Penicillium chrysogenum.</title>
        <authorList>
            <person name="van den Berg M.A."/>
            <person name="Albang R."/>
            <person name="Albermann K."/>
            <person name="Badger J.H."/>
            <person name="Daran J.-M."/>
            <person name="Driessen A.J.M."/>
            <person name="Garcia-Estrada C."/>
            <person name="Fedorova N.D."/>
            <person name="Harris D.M."/>
            <person name="Heijne W.H.M."/>
            <person name="Joardar V.S."/>
            <person name="Kiel J.A.K.W."/>
            <person name="Kovalchuk A."/>
            <person name="Martin J.F."/>
            <person name="Nierman W.C."/>
            <person name="Nijland J.G."/>
            <person name="Pronk J.T."/>
            <person name="Roubos J.A."/>
            <person name="van der Klei I.J."/>
            <person name="van Peij N.N.M.E."/>
            <person name="Veenhuis M."/>
            <person name="von Doehren H."/>
            <person name="Wagner C."/>
            <person name="Wortman J.R."/>
            <person name="Bovenberg R.A.L."/>
        </authorList>
    </citation>
    <scope>NUCLEOTIDE SEQUENCE [LARGE SCALE GENOMIC DNA]</scope>
    <source>
        <strain evidence="2">ATCC 28089 / DSM 1075 / NRRL 1951 / Wisconsin 54-1255</strain>
    </source>
</reference>
<dbReference type="VEuPathDB" id="FungiDB:PCH_Pc24g02220"/>
<organism evidence="1 2">
    <name type="scientific">Penicillium rubens (strain ATCC 28089 / DSM 1075 / NRRL 1951 / Wisconsin 54-1255)</name>
    <name type="common">Penicillium chrysogenum</name>
    <dbReference type="NCBI Taxonomy" id="500485"/>
    <lineage>
        <taxon>Eukaryota</taxon>
        <taxon>Fungi</taxon>
        <taxon>Dikarya</taxon>
        <taxon>Ascomycota</taxon>
        <taxon>Pezizomycotina</taxon>
        <taxon>Eurotiomycetes</taxon>
        <taxon>Eurotiomycetidae</taxon>
        <taxon>Eurotiales</taxon>
        <taxon>Aspergillaceae</taxon>
        <taxon>Penicillium</taxon>
        <taxon>Penicillium chrysogenum species complex</taxon>
    </lineage>
</organism>
<accession>B6HX02</accession>
<dbReference type="EMBL" id="AM920439">
    <property type="protein sequence ID" value="CAP87130.1"/>
    <property type="molecule type" value="Genomic_DNA"/>
</dbReference>
<keyword evidence="2" id="KW-1185">Reference proteome</keyword>
<dbReference type="Proteomes" id="UP000000724">
    <property type="component" value="Contig Pc00c24"/>
</dbReference>
<dbReference type="HOGENOM" id="CLU_1023440_0_0_1"/>
<gene>
    <name evidence="1" type="ORF">Pc24g02220</name>
    <name evidence="1" type="ORF">PCH_Pc24g02220</name>
</gene>
<sequence length="272" mass="30429">MSVSVILSQLEALVTKMELVGSRLCNKRIRPTADQLNDFQNLHTRFKATLANFDTGIQKLYPSKILASSESTSLEKHHVSLAFPNQFVLRSPHVIAAGYKPISHTNACPSLMTYVRDKGVSFQGTGATDKQLEVSLVVEIDNGSLPSDKILNDWGPNMLSCGERPGRGSDAFDTMTRRIRNARFADVHEKDYKSPMRPWPRNQEMKGAGMVNFQHSMNEIRGLVYVVAHKVWPPATLESPCVCREAAKRAQRRFHICIKGDSKVTHAKTIKP</sequence>
<name>B6HX02_PENRW</name>
<protein>
    <submittedName>
        <fullName evidence="1">Pc24g02220 protein</fullName>
    </submittedName>
</protein>
<dbReference type="BioCyc" id="PCHR:PC24G02220-MONOMER"/>
<dbReference type="OrthoDB" id="4488120at2759"/>
<evidence type="ECO:0000313" key="1">
    <source>
        <dbReference type="EMBL" id="CAP87130.1"/>
    </source>
</evidence>